<protein>
    <submittedName>
        <fullName evidence="1">Uncharacterized protein</fullName>
    </submittedName>
</protein>
<name>A0A0K2UCP8_LEPSM</name>
<evidence type="ECO:0000313" key="1">
    <source>
        <dbReference type="EMBL" id="CDW35825.1"/>
    </source>
</evidence>
<sequence length="49" mass="5800">ITIPIAKVFNPIFDQNHHKKDFRTQCYIESYSWYLEKSLSGKNGKILLN</sequence>
<dbReference type="AlphaFoldDB" id="A0A0K2UCP8"/>
<accession>A0A0K2UCP8</accession>
<feature type="non-terminal residue" evidence="1">
    <location>
        <position position="1"/>
    </location>
</feature>
<organism evidence="1">
    <name type="scientific">Lepeophtheirus salmonis</name>
    <name type="common">Salmon louse</name>
    <name type="synonym">Caligus salmonis</name>
    <dbReference type="NCBI Taxonomy" id="72036"/>
    <lineage>
        <taxon>Eukaryota</taxon>
        <taxon>Metazoa</taxon>
        <taxon>Ecdysozoa</taxon>
        <taxon>Arthropoda</taxon>
        <taxon>Crustacea</taxon>
        <taxon>Multicrustacea</taxon>
        <taxon>Hexanauplia</taxon>
        <taxon>Copepoda</taxon>
        <taxon>Siphonostomatoida</taxon>
        <taxon>Caligidae</taxon>
        <taxon>Lepeophtheirus</taxon>
    </lineage>
</organism>
<dbReference type="EMBL" id="HACA01018464">
    <property type="protein sequence ID" value="CDW35825.1"/>
    <property type="molecule type" value="Transcribed_RNA"/>
</dbReference>
<proteinExistence type="predicted"/>
<reference evidence="1" key="1">
    <citation type="submission" date="2014-05" db="EMBL/GenBank/DDBJ databases">
        <authorList>
            <person name="Chronopoulou M."/>
        </authorList>
    </citation>
    <scope>NUCLEOTIDE SEQUENCE</scope>
    <source>
        <tissue evidence="1">Whole organism</tissue>
    </source>
</reference>